<gene>
    <name evidence="6" type="ORF">Alo02nite_61180</name>
</gene>
<evidence type="ECO:0000256" key="5">
    <source>
        <dbReference type="SAM" id="SignalP"/>
    </source>
</evidence>
<accession>A0ABQ4AQT2</accession>
<evidence type="ECO:0000313" key="7">
    <source>
        <dbReference type="Proteomes" id="UP000631312"/>
    </source>
</evidence>
<reference evidence="6 7" key="1">
    <citation type="submission" date="2021-01" db="EMBL/GenBank/DDBJ databases">
        <title>Whole genome shotgun sequence of Actinoplanes lobatus NBRC 12513.</title>
        <authorList>
            <person name="Komaki H."/>
            <person name="Tamura T."/>
        </authorList>
    </citation>
    <scope>NUCLEOTIDE SEQUENCE [LARGE SCALE GENOMIC DNA]</scope>
    <source>
        <strain evidence="6 7">NBRC 12513</strain>
    </source>
</reference>
<protein>
    <recommendedName>
        <fullName evidence="8">FG-GAP repeat protein</fullName>
    </recommendedName>
</protein>
<feature type="signal peptide" evidence="5">
    <location>
        <begin position="1"/>
        <end position="26"/>
    </location>
</feature>
<dbReference type="SMART" id="SM00191">
    <property type="entry name" value="Int_alpha"/>
    <property type="match status" value="4"/>
</dbReference>
<organism evidence="6 7">
    <name type="scientific">Actinoplanes lobatus</name>
    <dbReference type="NCBI Taxonomy" id="113568"/>
    <lineage>
        <taxon>Bacteria</taxon>
        <taxon>Bacillati</taxon>
        <taxon>Actinomycetota</taxon>
        <taxon>Actinomycetes</taxon>
        <taxon>Micromonosporales</taxon>
        <taxon>Micromonosporaceae</taxon>
        <taxon>Actinoplanes</taxon>
    </lineage>
</organism>
<dbReference type="Proteomes" id="UP000631312">
    <property type="component" value="Unassembled WGS sequence"/>
</dbReference>
<keyword evidence="3" id="KW-0325">Glycoprotein</keyword>
<dbReference type="SUPFAM" id="SSF69318">
    <property type="entry name" value="Integrin alpha N-terminal domain"/>
    <property type="match status" value="1"/>
</dbReference>
<feature type="chain" id="PRO_5047282270" description="FG-GAP repeat protein" evidence="5">
    <location>
        <begin position="27"/>
        <end position="1077"/>
    </location>
</feature>
<proteinExistence type="predicted"/>
<dbReference type="InterPro" id="IPR028994">
    <property type="entry name" value="Integrin_alpha_N"/>
</dbReference>
<evidence type="ECO:0008006" key="8">
    <source>
        <dbReference type="Google" id="ProtNLM"/>
    </source>
</evidence>
<dbReference type="Pfam" id="PF01839">
    <property type="entry name" value="FG-GAP"/>
    <property type="match status" value="1"/>
</dbReference>
<evidence type="ECO:0000313" key="6">
    <source>
        <dbReference type="EMBL" id="GIE43220.1"/>
    </source>
</evidence>
<dbReference type="InterPro" id="IPR013519">
    <property type="entry name" value="Int_alpha_beta-p"/>
</dbReference>
<keyword evidence="1 5" id="KW-0732">Signal</keyword>
<evidence type="ECO:0000256" key="2">
    <source>
        <dbReference type="ARBA" id="ARBA00022737"/>
    </source>
</evidence>
<dbReference type="PANTHER" id="PTHR23220:SF122">
    <property type="entry name" value="INTEGRIN ALPHA-PS1"/>
    <property type="match status" value="1"/>
</dbReference>
<dbReference type="EMBL" id="BOMP01000104">
    <property type="protein sequence ID" value="GIE43220.1"/>
    <property type="molecule type" value="Genomic_DNA"/>
</dbReference>
<dbReference type="Gene3D" id="2.130.10.130">
    <property type="entry name" value="Integrin alpha, N-terminal"/>
    <property type="match status" value="1"/>
</dbReference>
<feature type="region of interest" description="Disordered" evidence="4">
    <location>
        <begin position="24"/>
        <end position="63"/>
    </location>
</feature>
<keyword evidence="7" id="KW-1185">Reference proteome</keyword>
<keyword evidence="2" id="KW-0677">Repeat</keyword>
<dbReference type="PANTHER" id="PTHR23220">
    <property type="entry name" value="INTEGRIN ALPHA"/>
    <property type="match status" value="1"/>
</dbReference>
<comment type="caution">
    <text evidence="6">The sequence shown here is derived from an EMBL/GenBank/DDBJ whole genome shotgun (WGS) entry which is preliminary data.</text>
</comment>
<dbReference type="InterPro" id="IPR013517">
    <property type="entry name" value="FG-GAP"/>
</dbReference>
<evidence type="ECO:0000256" key="4">
    <source>
        <dbReference type="SAM" id="MobiDB-lite"/>
    </source>
</evidence>
<name>A0ABQ4AQT2_9ACTN</name>
<evidence type="ECO:0000256" key="3">
    <source>
        <dbReference type="ARBA" id="ARBA00023180"/>
    </source>
</evidence>
<evidence type="ECO:0000256" key="1">
    <source>
        <dbReference type="ARBA" id="ARBA00022729"/>
    </source>
</evidence>
<dbReference type="PROSITE" id="PS51470">
    <property type="entry name" value="FG_GAP"/>
    <property type="match status" value="1"/>
</dbReference>
<sequence>MRRWTTFAAVSAIIAASLVGMPASSAAEPSASDTPQPSSATPEAEHTELTPAEQTAAREARDSGRRVLVDELTSETTQVWALPEGGFQAEIAAGVERFQRDGVWTPVDLNLQRTASGAIEPVAHPAGLRISGERAAAPGAELASVSAGSSRVAMGWAGSLPEPTLDGPKATYSEVLPGIDLIMEATTSGVEQFFVVKNRAAVSQVANLKVPVTGAGVASQQVSAEGDVAVRDSGGRDLAYVSAPVMWDAHPKLASGQPSRMRQFRPGVSAKAKTATSQRGVELDLGTDTAWMLDSQTVFPVTIDPVLSPAPAVTFDTYVHEGDTTVNNATNDLWVGSVSGKKSRSFIHWNTSALVGKQITASTVSFWDWWSQSCTATSWEIWPTAQATTATVWSNQPVWYDADPNVAGDQPAATSTQTKGFDSTCDDDWINISGVKFFQYAANNSWTVAPMGIRATNETDADSFKQLRSVDNTTTTVYPKATVTYNSYPKVTSRSTTPATSCVTGASRPAIKTTTPTFAAVVSDGEATAMSVVFEWWAVGGTAKIGSATVSSVASGATASTVVPAGQLQEGGNYQWRATVSDGTGSSATSWCEFSSYVTLPPVDGCQGGVGNDFNGDGLVDSVVAAPRATVDGLSAAGAVHIVDGVAGTVTVLREGAGGVPDTAAAGDQFGRSIAVFDANSDGCTDLAVGAPFDEIGTTANAGRVFLIYGAPGGLGTGPATLVVEQGRALEQGRGTVPDAAEAEDWFGFSLAGGRTAAGEPFLVVGVPGEDVGTAIDVGKVHYLRGTVNIAFDESNVGAGALENDDRYGYALAATQYHFAVAQPGEAIGASVFSGSVCTYQHTITNSLPVMMKCVYQGLTGVAGTSDPGDQFGKSIAMVPYRPVGAAAGVANSLLVVGAPGDDVGGVGDAGSVYQFLVSSTDTAQVAAHNQNSAGIAGDNAEGDYFGEQVTVVNTNPAAEASAATVQVAVGAPGKDLGALDAGQVHVFAGGTATVTVDTEIYRRAGSVPNTPRTQELLGAYVGGNPQRLMVASPYGAKAVYAFDWSSLAGGSAVPTSTWTAGAGGFLAGVGLGMVTG</sequence>